<dbReference type="SUPFAM" id="SSF52172">
    <property type="entry name" value="CheY-like"/>
    <property type="match status" value="1"/>
</dbReference>
<evidence type="ECO:0000256" key="5">
    <source>
        <dbReference type="PROSITE-ProRule" id="PRU00169"/>
    </source>
</evidence>
<dbReference type="PRINTS" id="PR00038">
    <property type="entry name" value="HTHLUXR"/>
</dbReference>
<dbReference type="PANTHER" id="PTHR43214:SF41">
    <property type="entry name" value="NITRATE_NITRITE RESPONSE REGULATOR PROTEIN NARP"/>
    <property type="match status" value="1"/>
</dbReference>
<sequence length="207" mass="22455">MTSILLVDDHPLVQDGLKMRLEANPSFSVVGTAADGEQALTMAQQLNPDIVLTDINMPKLNGIQLLEALAEQSPTSKVVMLSMHDNKEYVQNAMRNGAKGYLLKDIASSELISALEAIANGGRYISAGVSKLLFDNEPSASKASLTKREQQVLRLLATGCGNKKIADSLSISIRTVETHTLKIRRKLELDSSAAMIKYAIEHYGSDN</sequence>
<evidence type="ECO:0000259" key="6">
    <source>
        <dbReference type="PROSITE" id="PS50043"/>
    </source>
</evidence>
<keyword evidence="9" id="KW-1185">Reference proteome</keyword>
<evidence type="ECO:0000256" key="1">
    <source>
        <dbReference type="ARBA" id="ARBA00022553"/>
    </source>
</evidence>
<dbReference type="InterPro" id="IPR016032">
    <property type="entry name" value="Sig_transdc_resp-reg_C-effctor"/>
</dbReference>
<dbReference type="InterPro" id="IPR058245">
    <property type="entry name" value="NreC/VraR/RcsB-like_REC"/>
</dbReference>
<dbReference type="InterPro" id="IPR039420">
    <property type="entry name" value="WalR-like"/>
</dbReference>
<dbReference type="Gene3D" id="3.40.50.2300">
    <property type="match status" value="1"/>
</dbReference>
<evidence type="ECO:0000313" key="8">
    <source>
        <dbReference type="EMBL" id="MEE1674625.1"/>
    </source>
</evidence>
<gene>
    <name evidence="8" type="ORF">SNR37_004068</name>
</gene>
<dbReference type="Pfam" id="PF00196">
    <property type="entry name" value="GerE"/>
    <property type="match status" value="1"/>
</dbReference>
<feature type="modified residue" description="4-aspartylphosphate" evidence="5">
    <location>
        <position position="54"/>
    </location>
</feature>
<dbReference type="SMART" id="SM00448">
    <property type="entry name" value="REC"/>
    <property type="match status" value="1"/>
</dbReference>
<dbReference type="InterPro" id="IPR000792">
    <property type="entry name" value="Tscrpt_reg_LuxR_C"/>
</dbReference>
<dbReference type="Proteomes" id="UP001310248">
    <property type="component" value="Unassembled WGS sequence"/>
</dbReference>
<evidence type="ECO:0000313" key="9">
    <source>
        <dbReference type="Proteomes" id="UP001310248"/>
    </source>
</evidence>
<dbReference type="RefSeq" id="WP_163133333.1">
    <property type="nucleotide sequence ID" value="NZ_JAYDYW010000009.1"/>
</dbReference>
<protein>
    <submittedName>
        <fullName evidence="8">Response regulator transcription factor</fullName>
    </submittedName>
</protein>
<reference evidence="9" key="1">
    <citation type="submission" date="2023-07" db="EMBL/GenBank/DDBJ databases">
        <title>Draft genome sequence of Agarivorans aestuarii strain ZMCS4, a CAZymes producing bacteria isolated from the marine brown algae Clodostephus spongiosus.</title>
        <authorList>
            <person name="Lorente B."/>
            <person name="Cabral C."/>
            <person name="Frias J."/>
            <person name="Faria J."/>
            <person name="Toubarro D."/>
        </authorList>
    </citation>
    <scope>NUCLEOTIDE SEQUENCE [LARGE SCALE GENOMIC DNA]</scope>
    <source>
        <strain evidence="9">ZMCS4</strain>
    </source>
</reference>
<organism evidence="8 9">
    <name type="scientific">Agarivorans aestuarii</name>
    <dbReference type="NCBI Taxonomy" id="1563703"/>
    <lineage>
        <taxon>Bacteria</taxon>
        <taxon>Pseudomonadati</taxon>
        <taxon>Pseudomonadota</taxon>
        <taxon>Gammaproteobacteria</taxon>
        <taxon>Alteromonadales</taxon>
        <taxon>Alteromonadaceae</taxon>
        <taxon>Agarivorans</taxon>
    </lineage>
</organism>
<dbReference type="SUPFAM" id="SSF46894">
    <property type="entry name" value="C-terminal effector domain of the bipartite response regulators"/>
    <property type="match status" value="1"/>
</dbReference>
<evidence type="ECO:0000256" key="2">
    <source>
        <dbReference type="ARBA" id="ARBA00023015"/>
    </source>
</evidence>
<dbReference type="EMBL" id="JAYDYW010000009">
    <property type="protein sequence ID" value="MEE1674625.1"/>
    <property type="molecule type" value="Genomic_DNA"/>
</dbReference>
<feature type="domain" description="HTH luxR-type" evidence="6">
    <location>
        <begin position="138"/>
        <end position="203"/>
    </location>
</feature>
<keyword evidence="2" id="KW-0805">Transcription regulation</keyword>
<dbReference type="InterPro" id="IPR001789">
    <property type="entry name" value="Sig_transdc_resp-reg_receiver"/>
</dbReference>
<name>A0ABU7G5Q7_9ALTE</name>
<dbReference type="InterPro" id="IPR011006">
    <property type="entry name" value="CheY-like_superfamily"/>
</dbReference>
<dbReference type="Pfam" id="PF00072">
    <property type="entry name" value="Response_reg"/>
    <property type="match status" value="1"/>
</dbReference>
<keyword evidence="3" id="KW-0238">DNA-binding</keyword>
<proteinExistence type="predicted"/>
<evidence type="ECO:0000256" key="4">
    <source>
        <dbReference type="ARBA" id="ARBA00023163"/>
    </source>
</evidence>
<feature type="domain" description="Response regulatory" evidence="7">
    <location>
        <begin position="3"/>
        <end position="119"/>
    </location>
</feature>
<dbReference type="CDD" id="cd17535">
    <property type="entry name" value="REC_NarL-like"/>
    <property type="match status" value="1"/>
</dbReference>
<evidence type="ECO:0000256" key="3">
    <source>
        <dbReference type="ARBA" id="ARBA00023125"/>
    </source>
</evidence>
<dbReference type="SMART" id="SM00421">
    <property type="entry name" value="HTH_LUXR"/>
    <property type="match status" value="1"/>
</dbReference>
<keyword evidence="1 5" id="KW-0597">Phosphoprotein</keyword>
<evidence type="ECO:0000259" key="7">
    <source>
        <dbReference type="PROSITE" id="PS50110"/>
    </source>
</evidence>
<keyword evidence="4" id="KW-0804">Transcription</keyword>
<dbReference type="CDD" id="cd06170">
    <property type="entry name" value="LuxR_C_like"/>
    <property type="match status" value="1"/>
</dbReference>
<dbReference type="PROSITE" id="PS50110">
    <property type="entry name" value="RESPONSE_REGULATORY"/>
    <property type="match status" value="1"/>
</dbReference>
<accession>A0ABU7G5Q7</accession>
<dbReference type="PANTHER" id="PTHR43214">
    <property type="entry name" value="TWO-COMPONENT RESPONSE REGULATOR"/>
    <property type="match status" value="1"/>
</dbReference>
<dbReference type="PROSITE" id="PS50043">
    <property type="entry name" value="HTH_LUXR_2"/>
    <property type="match status" value="1"/>
</dbReference>
<comment type="caution">
    <text evidence="8">The sequence shown here is derived from an EMBL/GenBank/DDBJ whole genome shotgun (WGS) entry which is preliminary data.</text>
</comment>